<evidence type="ECO:0000313" key="3">
    <source>
        <dbReference type="Proteomes" id="UP001500755"/>
    </source>
</evidence>
<dbReference type="Gene3D" id="3.50.50.60">
    <property type="entry name" value="FAD/NAD(P)-binding domain"/>
    <property type="match status" value="1"/>
</dbReference>
<accession>A0ABN2TAW7</accession>
<dbReference type="RefSeq" id="WP_344307463.1">
    <property type="nucleotide sequence ID" value="NZ_BAAANO010000008.1"/>
</dbReference>
<keyword evidence="3" id="KW-1185">Reference proteome</keyword>
<dbReference type="PANTHER" id="PTHR13847:SF285">
    <property type="entry name" value="FAD DEPENDENT OXIDOREDUCTASE DOMAIN-CONTAINING PROTEIN"/>
    <property type="match status" value="1"/>
</dbReference>
<comment type="caution">
    <text evidence="2">The sequence shown here is derived from an EMBL/GenBank/DDBJ whole genome shotgun (WGS) entry which is preliminary data.</text>
</comment>
<dbReference type="SUPFAM" id="SSF51905">
    <property type="entry name" value="FAD/NAD(P)-binding domain"/>
    <property type="match status" value="1"/>
</dbReference>
<proteinExistence type="predicted"/>
<sequence>MRNGLGSFWLHDAPDPCSPRPRLEDDLEADVVIVGGGFTGLWTAYWLKRHDPALDVVVLEQDRVGYGASGRNGGWLSGKTVAQSRKLVDGTPGRTREDALRMERACFRAVDEVLALTDEAGLDIDAHRGGWLMVARTEAEAARLRHKAEADHAWGLTEDEVRLLTAEETRDRIDLPGLTGGYSSPFAARVQPARLAYAAAALAEGLGVRIFENTRVESCGRGHAETRTGSVRSGTVVLATEGYTADLPGRHRQLLPMFSSMLVTRPLPPEAWERIGWADAECVSAASHLYFYMQRTADDRIAIGGPGKVYEWRSGTGGQGTLGPRSVRAVQAMIRELFPRENLAFEHVWTGVMGVPRDWAPFIDVDPSGKFVQVGGYVGQGVAASYVAGRSVADILTGRDSELVDSLWVRRRPRSWEPEPLRLIGTGTVELLSHLADRDERRRGGDRTSVFADLAGRIGGH</sequence>
<evidence type="ECO:0000313" key="2">
    <source>
        <dbReference type="EMBL" id="GAA2002807.1"/>
    </source>
</evidence>
<dbReference type="Pfam" id="PF01266">
    <property type="entry name" value="DAO"/>
    <property type="match status" value="1"/>
</dbReference>
<dbReference type="InterPro" id="IPR006076">
    <property type="entry name" value="FAD-dep_OxRdtase"/>
</dbReference>
<feature type="domain" description="FAD dependent oxidoreductase" evidence="1">
    <location>
        <begin position="30"/>
        <end position="394"/>
    </location>
</feature>
<gene>
    <name evidence="2" type="ORF">GCM10009755_09620</name>
</gene>
<dbReference type="Gene3D" id="3.30.9.10">
    <property type="entry name" value="D-Amino Acid Oxidase, subunit A, domain 2"/>
    <property type="match status" value="1"/>
</dbReference>
<reference evidence="2 3" key="1">
    <citation type="journal article" date="2019" name="Int. J. Syst. Evol. Microbiol.">
        <title>The Global Catalogue of Microorganisms (GCM) 10K type strain sequencing project: providing services to taxonomists for standard genome sequencing and annotation.</title>
        <authorList>
            <consortium name="The Broad Institute Genomics Platform"/>
            <consortium name="The Broad Institute Genome Sequencing Center for Infectious Disease"/>
            <person name="Wu L."/>
            <person name="Ma J."/>
        </authorList>
    </citation>
    <scope>NUCLEOTIDE SEQUENCE [LARGE SCALE GENOMIC DNA]</scope>
    <source>
        <strain evidence="2 3">JCM 14546</strain>
    </source>
</reference>
<dbReference type="EMBL" id="BAAANO010000008">
    <property type="protein sequence ID" value="GAA2002807.1"/>
    <property type="molecule type" value="Genomic_DNA"/>
</dbReference>
<evidence type="ECO:0000259" key="1">
    <source>
        <dbReference type="Pfam" id="PF01266"/>
    </source>
</evidence>
<dbReference type="InterPro" id="IPR036188">
    <property type="entry name" value="FAD/NAD-bd_sf"/>
</dbReference>
<protein>
    <submittedName>
        <fullName evidence="2">FAD-dependent oxidoreductase</fullName>
    </submittedName>
</protein>
<dbReference type="PANTHER" id="PTHR13847">
    <property type="entry name" value="SARCOSINE DEHYDROGENASE-RELATED"/>
    <property type="match status" value="1"/>
</dbReference>
<name>A0ABN2TAW7_9MICO</name>
<dbReference type="Proteomes" id="UP001500755">
    <property type="component" value="Unassembled WGS sequence"/>
</dbReference>
<organism evidence="2 3">
    <name type="scientific">Brevibacterium samyangense</name>
    <dbReference type="NCBI Taxonomy" id="366888"/>
    <lineage>
        <taxon>Bacteria</taxon>
        <taxon>Bacillati</taxon>
        <taxon>Actinomycetota</taxon>
        <taxon>Actinomycetes</taxon>
        <taxon>Micrococcales</taxon>
        <taxon>Brevibacteriaceae</taxon>
        <taxon>Brevibacterium</taxon>
    </lineage>
</organism>